<dbReference type="InterPro" id="IPR052710">
    <property type="entry name" value="CAAX_protease"/>
</dbReference>
<comment type="caution">
    <text evidence="3">The sequence shown here is derived from an EMBL/GenBank/DDBJ whole genome shotgun (WGS) entry which is preliminary data.</text>
</comment>
<reference evidence="3 4" key="1">
    <citation type="journal article" date="2019" name="Int. J. Syst. Evol. Microbiol.">
        <title>The Global Catalogue of Microorganisms (GCM) 10K type strain sequencing project: providing services to taxonomists for standard genome sequencing and annotation.</title>
        <authorList>
            <consortium name="The Broad Institute Genomics Platform"/>
            <consortium name="The Broad Institute Genome Sequencing Center for Infectious Disease"/>
            <person name="Wu L."/>
            <person name="Ma J."/>
        </authorList>
    </citation>
    <scope>NUCLEOTIDE SEQUENCE [LARGE SCALE GENOMIC DNA]</scope>
    <source>
        <strain evidence="3 4">JCM 13929</strain>
    </source>
</reference>
<evidence type="ECO:0000313" key="3">
    <source>
        <dbReference type="EMBL" id="GAA1621597.1"/>
    </source>
</evidence>
<gene>
    <name evidence="3" type="ORF">GCM10009733_017720</name>
</gene>
<organism evidence="3 4">
    <name type="scientific">Nonomuraea maheshkhaliensis</name>
    <dbReference type="NCBI Taxonomy" id="419590"/>
    <lineage>
        <taxon>Bacteria</taxon>
        <taxon>Bacillati</taxon>
        <taxon>Actinomycetota</taxon>
        <taxon>Actinomycetes</taxon>
        <taxon>Streptosporangiales</taxon>
        <taxon>Streptosporangiaceae</taxon>
        <taxon>Nonomuraea</taxon>
    </lineage>
</organism>
<dbReference type="PANTHER" id="PTHR36435:SF1">
    <property type="entry name" value="CAAX AMINO TERMINAL PROTEASE FAMILY PROTEIN"/>
    <property type="match status" value="1"/>
</dbReference>
<keyword evidence="4" id="KW-1185">Reference proteome</keyword>
<dbReference type="EMBL" id="BAAAMU010000009">
    <property type="protein sequence ID" value="GAA1621597.1"/>
    <property type="molecule type" value="Genomic_DNA"/>
</dbReference>
<dbReference type="InterPro" id="IPR003675">
    <property type="entry name" value="Rce1/LyrA-like_dom"/>
</dbReference>
<dbReference type="Pfam" id="PF02517">
    <property type="entry name" value="Rce1-like"/>
    <property type="match status" value="1"/>
</dbReference>
<sequence length="233" mass="24050">MNEQAAVTDRRDKGVGWPDVGLAFLAALILYGVGIAIIRSVPDDRSELAGIVQYGVSGLAPLGAFAAVLWLRVKDPRALGLRRVTGKWVLLSIGAGIVVILLNILVTIVVISLTGPPSNLQADYQAAASGGALSLITAIAVGAVLTPVGEEFLFRGVLATSLNRYGPWIAVLGSSAVFALAHGINYILPVAFVVGVVAALLLRRTGSVWPGVIVHATNNGYSVIVPAILGVAS</sequence>
<accession>A0ABN2EXX8</accession>
<evidence type="ECO:0000259" key="2">
    <source>
        <dbReference type="Pfam" id="PF02517"/>
    </source>
</evidence>
<evidence type="ECO:0000313" key="4">
    <source>
        <dbReference type="Proteomes" id="UP001500064"/>
    </source>
</evidence>
<feature type="domain" description="CAAX prenyl protease 2/Lysostaphin resistance protein A-like" evidence="2">
    <location>
        <begin position="135"/>
        <end position="220"/>
    </location>
</feature>
<keyword evidence="1" id="KW-0812">Transmembrane</keyword>
<keyword evidence="1" id="KW-0472">Membrane</keyword>
<feature type="transmembrane region" description="Helical" evidence="1">
    <location>
        <begin position="51"/>
        <end position="71"/>
    </location>
</feature>
<feature type="transmembrane region" description="Helical" evidence="1">
    <location>
        <begin position="20"/>
        <end position="39"/>
    </location>
</feature>
<dbReference type="RefSeq" id="WP_346102992.1">
    <property type="nucleotide sequence ID" value="NZ_BAAAMU010000009.1"/>
</dbReference>
<protein>
    <submittedName>
        <fullName evidence="3">Type II CAAX endopeptidase family protein</fullName>
    </submittedName>
</protein>
<dbReference type="Proteomes" id="UP001500064">
    <property type="component" value="Unassembled WGS sequence"/>
</dbReference>
<feature type="transmembrane region" description="Helical" evidence="1">
    <location>
        <begin position="168"/>
        <end position="201"/>
    </location>
</feature>
<dbReference type="PANTHER" id="PTHR36435">
    <property type="entry name" value="SLR1288 PROTEIN"/>
    <property type="match status" value="1"/>
</dbReference>
<keyword evidence="1" id="KW-1133">Transmembrane helix</keyword>
<feature type="transmembrane region" description="Helical" evidence="1">
    <location>
        <begin position="91"/>
        <end position="114"/>
    </location>
</feature>
<proteinExistence type="predicted"/>
<evidence type="ECO:0000256" key="1">
    <source>
        <dbReference type="SAM" id="Phobius"/>
    </source>
</evidence>
<feature type="transmembrane region" description="Helical" evidence="1">
    <location>
        <begin position="126"/>
        <end position="148"/>
    </location>
</feature>
<name>A0ABN2EXX8_9ACTN</name>